<feature type="region of interest" description="Disordered" evidence="1">
    <location>
        <begin position="473"/>
        <end position="606"/>
    </location>
</feature>
<name>A0A7S0H1A1_9EUKA</name>
<evidence type="ECO:0000259" key="3">
    <source>
        <dbReference type="PROSITE" id="PS50132"/>
    </source>
</evidence>
<feature type="transmembrane region" description="Helical" evidence="2">
    <location>
        <begin position="20"/>
        <end position="41"/>
    </location>
</feature>
<protein>
    <recommendedName>
        <fullName evidence="3">RGS domain-containing protein</fullName>
    </recommendedName>
</protein>
<feature type="compositionally biased region" description="Polar residues" evidence="1">
    <location>
        <begin position="574"/>
        <end position="603"/>
    </location>
</feature>
<dbReference type="PROSITE" id="PS50132">
    <property type="entry name" value="RGS"/>
    <property type="match status" value="1"/>
</dbReference>
<keyword evidence="2" id="KW-1133">Transmembrane helix</keyword>
<feature type="compositionally biased region" description="Low complexity" evidence="1">
    <location>
        <begin position="739"/>
        <end position="750"/>
    </location>
</feature>
<dbReference type="InterPro" id="IPR016137">
    <property type="entry name" value="RGS"/>
</dbReference>
<feature type="region of interest" description="Disordered" evidence="1">
    <location>
        <begin position="806"/>
        <end position="828"/>
    </location>
</feature>
<feature type="transmembrane region" description="Helical" evidence="2">
    <location>
        <begin position="53"/>
        <end position="72"/>
    </location>
</feature>
<keyword evidence="2" id="KW-0812">Transmembrane</keyword>
<evidence type="ECO:0000313" key="4">
    <source>
        <dbReference type="EMBL" id="CAD8454394.1"/>
    </source>
</evidence>
<evidence type="ECO:0000256" key="1">
    <source>
        <dbReference type="SAM" id="MobiDB-lite"/>
    </source>
</evidence>
<dbReference type="AlphaFoldDB" id="A0A7S0H1A1"/>
<feature type="transmembrane region" description="Helical" evidence="2">
    <location>
        <begin position="162"/>
        <end position="182"/>
    </location>
</feature>
<dbReference type="EMBL" id="HBEM01019502">
    <property type="protein sequence ID" value="CAD8454394.1"/>
    <property type="molecule type" value="Transcribed_RNA"/>
</dbReference>
<feature type="transmembrane region" description="Helical" evidence="2">
    <location>
        <begin position="240"/>
        <end position="259"/>
    </location>
</feature>
<feature type="compositionally biased region" description="Low complexity" evidence="1">
    <location>
        <begin position="538"/>
        <end position="573"/>
    </location>
</feature>
<feature type="region of interest" description="Disordered" evidence="1">
    <location>
        <begin position="354"/>
        <end position="390"/>
    </location>
</feature>
<feature type="domain" description="RGS" evidence="3">
    <location>
        <begin position="305"/>
        <end position="430"/>
    </location>
</feature>
<feature type="compositionally biased region" description="Polar residues" evidence="1">
    <location>
        <begin position="704"/>
        <end position="729"/>
    </location>
</feature>
<gene>
    <name evidence="4" type="ORF">LAMO00422_LOCUS13335</name>
</gene>
<feature type="region of interest" description="Disordered" evidence="1">
    <location>
        <begin position="699"/>
        <end position="751"/>
    </location>
</feature>
<reference evidence="4" key="1">
    <citation type="submission" date="2021-01" db="EMBL/GenBank/DDBJ databases">
        <authorList>
            <person name="Corre E."/>
            <person name="Pelletier E."/>
            <person name="Niang G."/>
            <person name="Scheremetjew M."/>
            <person name="Finn R."/>
            <person name="Kale V."/>
            <person name="Holt S."/>
            <person name="Cochrane G."/>
            <person name="Meng A."/>
            <person name="Brown T."/>
            <person name="Cohen L."/>
        </authorList>
    </citation>
    <scope>NUCLEOTIDE SEQUENCE</scope>
    <source>
        <strain evidence="4">CCMP2058</strain>
    </source>
</reference>
<dbReference type="InterPro" id="IPR044926">
    <property type="entry name" value="RGS_subdomain_2"/>
</dbReference>
<evidence type="ECO:0000256" key="2">
    <source>
        <dbReference type="SAM" id="Phobius"/>
    </source>
</evidence>
<feature type="transmembrane region" description="Helical" evidence="2">
    <location>
        <begin position="202"/>
        <end position="220"/>
    </location>
</feature>
<feature type="compositionally biased region" description="Polar residues" evidence="1">
    <location>
        <begin position="501"/>
        <end position="528"/>
    </location>
</feature>
<feature type="compositionally biased region" description="Basic and acidic residues" evidence="1">
    <location>
        <begin position="817"/>
        <end position="828"/>
    </location>
</feature>
<dbReference type="SUPFAM" id="SSF48097">
    <property type="entry name" value="Regulator of G-protein signaling, RGS"/>
    <property type="match status" value="1"/>
</dbReference>
<dbReference type="Gene3D" id="1.10.167.10">
    <property type="entry name" value="Regulator of G-protein Signalling 4, domain 2"/>
    <property type="match status" value="1"/>
</dbReference>
<feature type="compositionally biased region" description="Basic and acidic residues" evidence="1">
    <location>
        <begin position="354"/>
        <end position="365"/>
    </location>
</feature>
<feature type="compositionally biased region" description="Basic and acidic residues" evidence="1">
    <location>
        <begin position="473"/>
        <end position="482"/>
    </location>
</feature>
<feature type="region of interest" description="Disordered" evidence="1">
    <location>
        <begin position="635"/>
        <end position="663"/>
    </location>
</feature>
<proteinExistence type="predicted"/>
<dbReference type="InterPro" id="IPR036305">
    <property type="entry name" value="RGS_sf"/>
</dbReference>
<organism evidence="4">
    <name type="scientific">Amorphochlora amoebiformis</name>
    <dbReference type="NCBI Taxonomy" id="1561963"/>
    <lineage>
        <taxon>Eukaryota</taxon>
        <taxon>Sar</taxon>
        <taxon>Rhizaria</taxon>
        <taxon>Cercozoa</taxon>
        <taxon>Chlorarachniophyceae</taxon>
        <taxon>Amorphochlora</taxon>
    </lineage>
</organism>
<dbReference type="SMART" id="SM00315">
    <property type="entry name" value="RGS"/>
    <property type="match status" value="1"/>
</dbReference>
<sequence>MSSNERHGSSDAGADQGLAAHWAIVSLTIFGVVVISCYSQYKCHALERRGIRLRAVATALQTSLVLVLWYLFPLMSLVQGAANAGINCFWYVFWPHLCIGGVIGIHAHRILTFTYNLAQNERTKNYLRFGTANPAKLRYIEKHDFAALEYSKKVLRYLNPTIINVVSLVLFSVAAGPLMFIIPDNLQAFQGDDGVECWATTSGITILVWFLWVIPFLWFLNKYRVEDPYRIKQKLKIESISATITFIVFLLFIPLEDIIGSAHHALLTFQVLVCMEIAVWYCESWVTLKNTLQWLRVKDEPGSLKLQDTLTNPNLLLLFEEHLIKEWATENLRFYKASVKYRVEADRQIRKVEKSLRKRDREPPAKESSSNDVRINISAKDSSDAQNSPENKMNKLLELLTLKAYRVYMEYVSHESHNQVNISEPVRANIDRFFAMPMIDDIVANATHNNTYGGTAGASTVMEYGVLEVSKKIENKEQRRESVSQGSEMRPGEIKRPMSPISLSQPTLVNASGKSSQKRSPNGSPIRNHQNEKTESKSPVAARNAASASPGATTEGTASTVTNSSNTNSTNNSKNPLNGVGTSRSSMRTPRTYRPSRQGTAESKTLMLGTGFAQSSSSRVPTGLNLTMSTLRNQELPSEGQIPPPSGLPKKGSPRSRGSQAVFFTPKTGATIPRNAWRIKKAIQFCHVLKEYASIFLKDDDKSPTNSQQKPINSNTTATPAGPPSSSRPLVTGGRHSSDGSGMLGMSRSGRSAELKNELSVVEAVNTVVGIFDMANRAAYVLMQEDSHRRFRVQNAHVIHTVKRRQVPQANDNTNAKLDESVDRDSLN</sequence>
<keyword evidence="2" id="KW-0472">Membrane</keyword>
<accession>A0A7S0H1A1</accession>
<feature type="transmembrane region" description="Helical" evidence="2">
    <location>
        <begin position="92"/>
        <end position="118"/>
    </location>
</feature>